<dbReference type="InterPro" id="IPR001087">
    <property type="entry name" value="GDSL"/>
</dbReference>
<dbReference type="OrthoDB" id="1600564at2759"/>
<evidence type="ECO:0008006" key="5">
    <source>
        <dbReference type="Google" id="ProtNLM"/>
    </source>
</evidence>
<sequence length="133" mass="14617">MITTLSFGLPYLSAYLNSLGTNFKHGANFATAGSTIRLPAIIFPAGGGFSPFYLDVQTKQFMPFKIRSQIIRQNGGIDANLMPESDYFPKALYTFDIGQNDLGEGFFSNMTIEEVNASIPDIVKNFSTNVKVN</sequence>
<keyword evidence="4" id="KW-1185">Reference proteome</keyword>
<reference evidence="3 4" key="1">
    <citation type="submission" date="2019-06" db="EMBL/GenBank/DDBJ databases">
        <title>A chromosomal-level reference genome of Carpinus fangiana (Coryloideae, Betulaceae).</title>
        <authorList>
            <person name="Yang X."/>
            <person name="Wang Z."/>
            <person name="Zhang L."/>
            <person name="Hao G."/>
            <person name="Liu J."/>
            <person name="Yang Y."/>
        </authorList>
    </citation>
    <scope>NUCLEOTIDE SEQUENCE [LARGE SCALE GENOMIC DNA]</scope>
    <source>
        <strain evidence="3">Cfa_2016G</strain>
        <tissue evidence="3">Leaf</tissue>
    </source>
</reference>
<comment type="similarity">
    <text evidence="1">Belongs to the 'GDSL' lipolytic enzyme family.</text>
</comment>
<dbReference type="AlphaFoldDB" id="A0A5N6REJ3"/>
<evidence type="ECO:0000313" key="3">
    <source>
        <dbReference type="EMBL" id="KAE8077455.1"/>
    </source>
</evidence>
<dbReference type="GO" id="GO:0016788">
    <property type="term" value="F:hydrolase activity, acting on ester bonds"/>
    <property type="evidence" value="ECO:0007669"/>
    <property type="project" value="InterPro"/>
</dbReference>
<dbReference type="InterPro" id="IPR036514">
    <property type="entry name" value="SGNH_hydro_sf"/>
</dbReference>
<protein>
    <recommendedName>
        <fullName evidence="5">GDSL esterase/lipase</fullName>
    </recommendedName>
</protein>
<dbReference type="PANTHER" id="PTHR22835">
    <property type="entry name" value="ZINC FINGER FYVE DOMAIN CONTAINING PROTEIN"/>
    <property type="match status" value="1"/>
</dbReference>
<dbReference type="EMBL" id="CM017326">
    <property type="protein sequence ID" value="KAE8077455.1"/>
    <property type="molecule type" value="Genomic_DNA"/>
</dbReference>
<proteinExistence type="inferred from homology"/>
<accession>A0A5N6REJ3</accession>
<organism evidence="3 4">
    <name type="scientific">Carpinus fangiana</name>
    <dbReference type="NCBI Taxonomy" id="176857"/>
    <lineage>
        <taxon>Eukaryota</taxon>
        <taxon>Viridiplantae</taxon>
        <taxon>Streptophyta</taxon>
        <taxon>Embryophyta</taxon>
        <taxon>Tracheophyta</taxon>
        <taxon>Spermatophyta</taxon>
        <taxon>Magnoliopsida</taxon>
        <taxon>eudicotyledons</taxon>
        <taxon>Gunneridae</taxon>
        <taxon>Pentapetalae</taxon>
        <taxon>rosids</taxon>
        <taxon>fabids</taxon>
        <taxon>Fagales</taxon>
        <taxon>Betulaceae</taxon>
        <taxon>Carpinus</taxon>
    </lineage>
</organism>
<evidence type="ECO:0000256" key="2">
    <source>
        <dbReference type="ARBA" id="ARBA00023180"/>
    </source>
</evidence>
<gene>
    <name evidence="3" type="ORF">FH972_016017</name>
</gene>
<dbReference type="Gene3D" id="3.40.50.1110">
    <property type="entry name" value="SGNH hydrolase"/>
    <property type="match status" value="1"/>
</dbReference>
<keyword evidence="2" id="KW-0325">Glycoprotein</keyword>
<dbReference type="Pfam" id="PF00657">
    <property type="entry name" value="Lipase_GDSL"/>
    <property type="match status" value="1"/>
</dbReference>
<dbReference type="PANTHER" id="PTHR22835:SF292">
    <property type="entry name" value="ESTERASE-LIKE ISOFORM X1"/>
    <property type="match status" value="1"/>
</dbReference>
<dbReference type="Proteomes" id="UP000327013">
    <property type="component" value="Chromosome 6"/>
</dbReference>
<evidence type="ECO:0000256" key="1">
    <source>
        <dbReference type="ARBA" id="ARBA00008668"/>
    </source>
</evidence>
<name>A0A5N6REJ3_9ROSI</name>
<evidence type="ECO:0000313" key="4">
    <source>
        <dbReference type="Proteomes" id="UP000327013"/>
    </source>
</evidence>